<dbReference type="Proteomes" id="UP000282002">
    <property type="component" value="Chromosome"/>
</dbReference>
<evidence type="ECO:0000313" key="2">
    <source>
        <dbReference type="Proteomes" id="UP000282002"/>
    </source>
</evidence>
<accession>A0A3S8U4P8</accession>
<reference evidence="1 2" key="1">
    <citation type="submission" date="2018-12" db="EMBL/GenBank/DDBJ databases">
        <title>Complete genome sequencing of Tabrizicola sp. K13M18.</title>
        <authorList>
            <person name="Bae J.-W."/>
        </authorList>
    </citation>
    <scope>NUCLEOTIDE SEQUENCE [LARGE SCALE GENOMIC DNA]</scope>
    <source>
        <strain evidence="1 2">K13M18</strain>
    </source>
</reference>
<dbReference type="RefSeq" id="WP_125324794.1">
    <property type="nucleotide sequence ID" value="NZ_CP034328.1"/>
</dbReference>
<evidence type="ECO:0000313" key="1">
    <source>
        <dbReference type="EMBL" id="AZL58593.1"/>
    </source>
</evidence>
<dbReference type="OrthoDB" id="7867642at2"/>
<sequence>MALIAVLAVSACDPGELADKAVRRTASSVVFPVVNLDMPAAPAQTATECILSAASPDELRLLARDVGVEAGSSTKATIRDIALRPAAQACFAAAGVPQVT</sequence>
<protein>
    <recommendedName>
        <fullName evidence="3">Succinate dehydrogenase</fullName>
    </recommendedName>
</protein>
<keyword evidence="2" id="KW-1185">Reference proteome</keyword>
<gene>
    <name evidence="1" type="ORF">EI545_06940</name>
</gene>
<organism evidence="1 2">
    <name type="scientific">Tabrizicola piscis</name>
    <dbReference type="NCBI Taxonomy" id="2494374"/>
    <lineage>
        <taxon>Bacteria</taxon>
        <taxon>Pseudomonadati</taxon>
        <taxon>Pseudomonadota</taxon>
        <taxon>Alphaproteobacteria</taxon>
        <taxon>Rhodobacterales</taxon>
        <taxon>Paracoccaceae</taxon>
        <taxon>Tabrizicola</taxon>
    </lineage>
</organism>
<dbReference type="AlphaFoldDB" id="A0A3S8U4P8"/>
<dbReference type="EMBL" id="CP034328">
    <property type="protein sequence ID" value="AZL58593.1"/>
    <property type="molecule type" value="Genomic_DNA"/>
</dbReference>
<evidence type="ECO:0008006" key="3">
    <source>
        <dbReference type="Google" id="ProtNLM"/>
    </source>
</evidence>
<name>A0A3S8U4P8_9RHOB</name>
<proteinExistence type="predicted"/>
<dbReference type="KEGG" id="taw:EI545_06940"/>